<dbReference type="PANTHER" id="PTHR43646">
    <property type="entry name" value="GLYCOSYLTRANSFERASE"/>
    <property type="match status" value="1"/>
</dbReference>
<accession>A0ABQ4QYV9</accession>
<dbReference type="InterPro" id="IPR001173">
    <property type="entry name" value="Glyco_trans_2-like"/>
</dbReference>
<dbReference type="Proteomes" id="UP001055167">
    <property type="component" value="Unassembled WGS sequence"/>
</dbReference>
<keyword evidence="2" id="KW-1003">Cell membrane</keyword>
<protein>
    <recommendedName>
        <fullName evidence="6">Glycosyltransferase 2-like domain-containing protein</fullName>
    </recommendedName>
</protein>
<evidence type="ECO:0000259" key="6">
    <source>
        <dbReference type="Pfam" id="PF00535"/>
    </source>
</evidence>
<dbReference type="Pfam" id="PF00535">
    <property type="entry name" value="Glycos_transf_2"/>
    <property type="match status" value="1"/>
</dbReference>
<dbReference type="SUPFAM" id="SSF53448">
    <property type="entry name" value="Nucleotide-diphospho-sugar transferases"/>
    <property type="match status" value="1"/>
</dbReference>
<name>A0ABQ4QYV9_9HYPH</name>
<sequence>MRAVVAIPVCNEAERIGACLEALDRQDGAETVGVVLFLNNCTDGTAHEVAAVLPGLRCRVRVVARDFAGAQAGWARREAMQAAAEWLEQDGVPDGAILTTDADSRVPPDWVSRNRAALEAGADAVAGRIALDPDEAARLPAALHARGRLEGRYEALLTELAARIDPVPHDPWPCHWTTSGATLAVRLAAYRAVGGMPAVPVGEDRAFVASLQAHGARVRHDPDITVITSGRLDGRAPGGAADTMKLRCAQPESPCDPRLEALPRALWRYGWRRRLRRLHARGRLDRTILWAPWLDIPRDEARAIAALPAVSRILAAVEAASPRLARAPLRPRELAAQIRRTEALLALLRTGAQVGRQCRRAGLIAGSPAGAARPGALTSLGATMAIRDSSAEGVENA</sequence>
<keyword evidence="5" id="KW-0472">Membrane</keyword>
<dbReference type="CDD" id="cd00761">
    <property type="entry name" value="Glyco_tranf_GTA_type"/>
    <property type="match status" value="1"/>
</dbReference>
<feature type="domain" description="Glycosyltransferase 2-like" evidence="6">
    <location>
        <begin position="5"/>
        <end position="144"/>
    </location>
</feature>
<gene>
    <name evidence="7" type="ORF">OPKNFCMD_2983</name>
</gene>
<dbReference type="InterPro" id="IPR029044">
    <property type="entry name" value="Nucleotide-diphossugar_trans"/>
</dbReference>
<reference evidence="7" key="1">
    <citation type="journal article" date="2021" name="Front. Microbiol.">
        <title>Comprehensive Comparative Genomics and Phenotyping of Methylobacterium Species.</title>
        <authorList>
            <person name="Alessa O."/>
            <person name="Ogura Y."/>
            <person name="Fujitani Y."/>
            <person name="Takami H."/>
            <person name="Hayashi T."/>
            <person name="Sahin N."/>
            <person name="Tani A."/>
        </authorList>
    </citation>
    <scope>NUCLEOTIDE SEQUENCE</scope>
    <source>
        <strain evidence="7">KCTC 52305</strain>
    </source>
</reference>
<proteinExistence type="predicted"/>
<evidence type="ECO:0000256" key="2">
    <source>
        <dbReference type="ARBA" id="ARBA00022475"/>
    </source>
</evidence>
<evidence type="ECO:0000256" key="4">
    <source>
        <dbReference type="ARBA" id="ARBA00022679"/>
    </source>
</evidence>
<keyword evidence="8" id="KW-1185">Reference proteome</keyword>
<reference evidence="7" key="2">
    <citation type="submission" date="2021-08" db="EMBL/GenBank/DDBJ databases">
        <authorList>
            <person name="Tani A."/>
            <person name="Ola A."/>
            <person name="Ogura Y."/>
            <person name="Katsura K."/>
            <person name="Hayashi T."/>
        </authorList>
    </citation>
    <scope>NUCLEOTIDE SEQUENCE</scope>
    <source>
        <strain evidence="7">KCTC 52305</strain>
    </source>
</reference>
<keyword evidence="3" id="KW-0328">Glycosyltransferase</keyword>
<evidence type="ECO:0000313" key="7">
    <source>
        <dbReference type="EMBL" id="GJD50246.1"/>
    </source>
</evidence>
<dbReference type="Gene3D" id="3.90.550.10">
    <property type="entry name" value="Spore Coat Polysaccharide Biosynthesis Protein SpsA, Chain A"/>
    <property type="match status" value="1"/>
</dbReference>
<dbReference type="PANTHER" id="PTHR43646:SF2">
    <property type="entry name" value="GLYCOSYLTRANSFERASE 2-LIKE DOMAIN-CONTAINING PROTEIN"/>
    <property type="match status" value="1"/>
</dbReference>
<comment type="subcellular location">
    <subcellularLocation>
        <location evidence="1">Cell membrane</location>
    </subcellularLocation>
</comment>
<evidence type="ECO:0000256" key="1">
    <source>
        <dbReference type="ARBA" id="ARBA00004236"/>
    </source>
</evidence>
<evidence type="ECO:0000256" key="3">
    <source>
        <dbReference type="ARBA" id="ARBA00022676"/>
    </source>
</evidence>
<evidence type="ECO:0000313" key="8">
    <source>
        <dbReference type="Proteomes" id="UP001055167"/>
    </source>
</evidence>
<keyword evidence="4" id="KW-0808">Transferase</keyword>
<comment type="caution">
    <text evidence="7">The sequence shown here is derived from an EMBL/GenBank/DDBJ whole genome shotgun (WGS) entry which is preliminary data.</text>
</comment>
<dbReference type="RefSeq" id="WP_238313419.1">
    <property type="nucleotide sequence ID" value="NZ_BPQH01000008.1"/>
</dbReference>
<organism evidence="7 8">
    <name type="scientific">Methylobacterium crusticola</name>
    <dbReference type="NCBI Taxonomy" id="1697972"/>
    <lineage>
        <taxon>Bacteria</taxon>
        <taxon>Pseudomonadati</taxon>
        <taxon>Pseudomonadota</taxon>
        <taxon>Alphaproteobacteria</taxon>
        <taxon>Hyphomicrobiales</taxon>
        <taxon>Methylobacteriaceae</taxon>
        <taxon>Methylobacterium</taxon>
    </lineage>
</organism>
<evidence type="ECO:0000256" key="5">
    <source>
        <dbReference type="ARBA" id="ARBA00023136"/>
    </source>
</evidence>
<dbReference type="EMBL" id="BPQH01000008">
    <property type="protein sequence ID" value="GJD50246.1"/>
    <property type="molecule type" value="Genomic_DNA"/>
</dbReference>